<reference evidence="2 3" key="2">
    <citation type="submission" date="2018-11" db="EMBL/GenBank/DDBJ databases">
        <authorList>
            <consortium name="Pathogen Informatics"/>
        </authorList>
    </citation>
    <scope>NUCLEOTIDE SEQUENCE [LARGE SCALE GENOMIC DNA]</scope>
</reference>
<accession>A0A183V0I2</accession>
<sequence>MPRHYSRRYPAKRQRLDQDRSSEVTATTYQAKVGQKQGYQSSWTSSAISTLMSKKEAENAPLRILSR</sequence>
<evidence type="ECO:0000256" key="1">
    <source>
        <dbReference type="SAM" id="MobiDB-lite"/>
    </source>
</evidence>
<evidence type="ECO:0000313" key="3">
    <source>
        <dbReference type="Proteomes" id="UP000050794"/>
    </source>
</evidence>
<dbReference type="WBParaSite" id="TCNE_0001425201-mRNA-1">
    <property type="protein sequence ID" value="TCNE_0001425201-mRNA-1"/>
    <property type="gene ID" value="TCNE_0001425201"/>
</dbReference>
<feature type="region of interest" description="Disordered" evidence="1">
    <location>
        <begin position="1"/>
        <end position="29"/>
    </location>
</feature>
<dbReference type="AlphaFoldDB" id="A0A183V0I2"/>
<dbReference type="Proteomes" id="UP000050794">
    <property type="component" value="Unassembled WGS sequence"/>
</dbReference>
<gene>
    <name evidence="2" type="ORF">TCNE_LOCUS14252</name>
</gene>
<name>A0A183V0I2_TOXCA</name>
<feature type="compositionally biased region" description="Basic residues" evidence="1">
    <location>
        <begin position="1"/>
        <end position="13"/>
    </location>
</feature>
<dbReference type="EMBL" id="UYWY01022149">
    <property type="protein sequence ID" value="VDM45573.1"/>
    <property type="molecule type" value="Genomic_DNA"/>
</dbReference>
<evidence type="ECO:0000313" key="4">
    <source>
        <dbReference type="WBParaSite" id="TCNE_0001425201-mRNA-1"/>
    </source>
</evidence>
<keyword evidence="3" id="KW-1185">Reference proteome</keyword>
<protein>
    <submittedName>
        <fullName evidence="2 4">Uncharacterized protein</fullName>
    </submittedName>
</protein>
<proteinExistence type="predicted"/>
<organism evidence="3 4">
    <name type="scientific">Toxocara canis</name>
    <name type="common">Canine roundworm</name>
    <dbReference type="NCBI Taxonomy" id="6265"/>
    <lineage>
        <taxon>Eukaryota</taxon>
        <taxon>Metazoa</taxon>
        <taxon>Ecdysozoa</taxon>
        <taxon>Nematoda</taxon>
        <taxon>Chromadorea</taxon>
        <taxon>Rhabditida</taxon>
        <taxon>Spirurina</taxon>
        <taxon>Ascaridomorpha</taxon>
        <taxon>Ascaridoidea</taxon>
        <taxon>Toxocaridae</taxon>
        <taxon>Toxocara</taxon>
    </lineage>
</organism>
<reference evidence="4" key="1">
    <citation type="submission" date="2016-06" db="UniProtKB">
        <authorList>
            <consortium name="WormBaseParasite"/>
        </authorList>
    </citation>
    <scope>IDENTIFICATION</scope>
</reference>
<evidence type="ECO:0000313" key="2">
    <source>
        <dbReference type="EMBL" id="VDM45573.1"/>
    </source>
</evidence>